<dbReference type="InterPro" id="IPR036086">
    <property type="entry name" value="ParB/Sulfiredoxin_sf"/>
</dbReference>
<reference evidence="3" key="1">
    <citation type="journal article" date="2014" name="Int. J. Syst. Evol. Microbiol.">
        <title>Complete genome sequence of Corynebacterium casei LMG S-19264T (=DSM 44701T), isolated from a smear-ripened cheese.</title>
        <authorList>
            <consortium name="US DOE Joint Genome Institute (JGI-PGF)"/>
            <person name="Walter F."/>
            <person name="Albersmeier A."/>
            <person name="Kalinowski J."/>
            <person name="Ruckert C."/>
        </authorList>
    </citation>
    <scope>NUCLEOTIDE SEQUENCE</scope>
    <source>
        <strain evidence="3">CGMCC 4.7306</strain>
    </source>
</reference>
<name>A0A917S0M8_9ACTN</name>
<dbReference type="PANTHER" id="PTHR33375:SF1">
    <property type="entry name" value="CHROMOSOME-PARTITIONING PROTEIN PARB-RELATED"/>
    <property type="match status" value="1"/>
</dbReference>
<organism evidence="3 4">
    <name type="scientific">Microlunatus endophyticus</name>
    <dbReference type="NCBI Taxonomy" id="1716077"/>
    <lineage>
        <taxon>Bacteria</taxon>
        <taxon>Bacillati</taxon>
        <taxon>Actinomycetota</taxon>
        <taxon>Actinomycetes</taxon>
        <taxon>Propionibacteriales</taxon>
        <taxon>Propionibacteriaceae</taxon>
        <taxon>Microlunatus</taxon>
    </lineage>
</organism>
<reference evidence="3" key="2">
    <citation type="submission" date="2020-09" db="EMBL/GenBank/DDBJ databases">
        <authorList>
            <person name="Sun Q."/>
            <person name="Zhou Y."/>
        </authorList>
    </citation>
    <scope>NUCLEOTIDE SEQUENCE</scope>
    <source>
        <strain evidence="3">CGMCC 4.7306</strain>
    </source>
</reference>
<dbReference type="Pfam" id="PF02195">
    <property type="entry name" value="ParB_N"/>
    <property type="match status" value="1"/>
</dbReference>
<protein>
    <recommendedName>
        <fullName evidence="2">ParB-like N-terminal domain-containing protein</fullName>
    </recommendedName>
</protein>
<keyword evidence="4" id="KW-1185">Reference proteome</keyword>
<proteinExistence type="predicted"/>
<feature type="region of interest" description="Disordered" evidence="1">
    <location>
        <begin position="126"/>
        <end position="165"/>
    </location>
</feature>
<dbReference type="Proteomes" id="UP000613840">
    <property type="component" value="Unassembled WGS sequence"/>
</dbReference>
<dbReference type="SUPFAM" id="SSF110849">
    <property type="entry name" value="ParB/Sulfiredoxin"/>
    <property type="match status" value="1"/>
</dbReference>
<dbReference type="AlphaFoldDB" id="A0A917S0M8"/>
<dbReference type="EMBL" id="BMMZ01000001">
    <property type="protein sequence ID" value="GGL48809.1"/>
    <property type="molecule type" value="Genomic_DNA"/>
</dbReference>
<dbReference type="InterPro" id="IPR050336">
    <property type="entry name" value="Chromosome_partition/occlusion"/>
</dbReference>
<dbReference type="PANTHER" id="PTHR33375">
    <property type="entry name" value="CHROMOSOME-PARTITIONING PROTEIN PARB-RELATED"/>
    <property type="match status" value="1"/>
</dbReference>
<evidence type="ECO:0000313" key="3">
    <source>
        <dbReference type="EMBL" id="GGL48809.1"/>
    </source>
</evidence>
<sequence length="355" mass="38453">MSSGGGVELDRTVASIRVGHRFRHDLGDLDELCDSIAKLGLLQPITITPDGVLVCGARRLAAVKQLGWERVKVWITSTVSTRLAEVLAEQHENTIRKSLTPTEAAALYTELKALYAADAARRQQASRFRSDGGGKFPPPSEQASLDRNAGKARRQAARAITGQDSSKSLDRVIEVQHLADDPATPEPVREVARRELAEMDADRKVYGHYLTVQATASTEALARLADDPAQPETVRARAADELGTLDRGRPAAELVKAAQAAIARATNPDGADGLRLVAVKRYGLRAFLATVDEMDGWWRYYDSGEIAAGLSDEQWQRLCACLDGSIEFIRAIGDARHHDPTAGPLADRPPSAACF</sequence>
<dbReference type="InterPro" id="IPR003115">
    <property type="entry name" value="ParB_N"/>
</dbReference>
<accession>A0A917S0M8</accession>
<dbReference type="GO" id="GO:0007059">
    <property type="term" value="P:chromosome segregation"/>
    <property type="evidence" value="ECO:0007669"/>
    <property type="project" value="TreeGrafter"/>
</dbReference>
<evidence type="ECO:0000259" key="2">
    <source>
        <dbReference type="SMART" id="SM00470"/>
    </source>
</evidence>
<evidence type="ECO:0000256" key="1">
    <source>
        <dbReference type="SAM" id="MobiDB-lite"/>
    </source>
</evidence>
<dbReference type="GO" id="GO:0005694">
    <property type="term" value="C:chromosome"/>
    <property type="evidence" value="ECO:0007669"/>
    <property type="project" value="TreeGrafter"/>
</dbReference>
<gene>
    <name evidence="3" type="ORF">GCM10011575_03500</name>
</gene>
<dbReference type="RefSeq" id="WP_188893442.1">
    <property type="nucleotide sequence ID" value="NZ_BMMZ01000001.1"/>
</dbReference>
<dbReference type="SMART" id="SM00470">
    <property type="entry name" value="ParB"/>
    <property type="match status" value="1"/>
</dbReference>
<dbReference type="GO" id="GO:0045881">
    <property type="term" value="P:positive regulation of sporulation resulting in formation of a cellular spore"/>
    <property type="evidence" value="ECO:0007669"/>
    <property type="project" value="TreeGrafter"/>
</dbReference>
<evidence type="ECO:0000313" key="4">
    <source>
        <dbReference type="Proteomes" id="UP000613840"/>
    </source>
</evidence>
<dbReference type="Gene3D" id="3.90.1530.30">
    <property type="match status" value="1"/>
</dbReference>
<feature type="domain" description="ParB-like N-terminal" evidence="2">
    <location>
        <begin position="9"/>
        <end position="94"/>
    </location>
</feature>
<comment type="caution">
    <text evidence="3">The sequence shown here is derived from an EMBL/GenBank/DDBJ whole genome shotgun (WGS) entry which is preliminary data.</text>
</comment>